<feature type="region of interest" description="Disordered" evidence="1">
    <location>
        <begin position="101"/>
        <end position="123"/>
    </location>
</feature>
<gene>
    <name evidence="2" type="ORF">DLAC_04867</name>
</gene>
<dbReference type="OrthoDB" id="407410at2759"/>
<organism evidence="2 3">
    <name type="scientific">Tieghemostelium lacteum</name>
    <name type="common">Slime mold</name>
    <name type="synonym">Dictyostelium lacteum</name>
    <dbReference type="NCBI Taxonomy" id="361077"/>
    <lineage>
        <taxon>Eukaryota</taxon>
        <taxon>Amoebozoa</taxon>
        <taxon>Evosea</taxon>
        <taxon>Eumycetozoa</taxon>
        <taxon>Dictyostelia</taxon>
        <taxon>Dictyosteliales</taxon>
        <taxon>Raperosteliaceae</taxon>
        <taxon>Tieghemostelium</taxon>
    </lineage>
</organism>
<proteinExistence type="predicted"/>
<keyword evidence="3" id="KW-1185">Reference proteome</keyword>
<accession>A0A151ZJ88</accession>
<feature type="compositionally biased region" description="Basic and acidic residues" evidence="1">
    <location>
        <begin position="101"/>
        <end position="111"/>
    </location>
</feature>
<feature type="compositionally biased region" description="Polar residues" evidence="1">
    <location>
        <begin position="686"/>
        <end position="695"/>
    </location>
</feature>
<dbReference type="GO" id="GO:0006890">
    <property type="term" value="P:retrograde vesicle-mediated transport, Golgi to endoplasmic reticulum"/>
    <property type="evidence" value="ECO:0007669"/>
    <property type="project" value="InterPro"/>
</dbReference>
<dbReference type="Gene3D" id="1.20.58.1420">
    <property type="entry name" value="Dsl1p vesicle tethering complex, Tip20p subunit, domain B"/>
    <property type="match status" value="1"/>
</dbReference>
<evidence type="ECO:0000313" key="3">
    <source>
        <dbReference type="Proteomes" id="UP000076078"/>
    </source>
</evidence>
<dbReference type="InterPro" id="IPR042042">
    <property type="entry name" value="Tip20p_domB"/>
</dbReference>
<feature type="compositionally biased region" description="Low complexity" evidence="1">
    <location>
        <begin position="698"/>
        <end position="722"/>
    </location>
</feature>
<dbReference type="GO" id="GO:0006888">
    <property type="term" value="P:endoplasmic reticulum to Golgi vesicle-mediated transport"/>
    <property type="evidence" value="ECO:0007669"/>
    <property type="project" value="InterPro"/>
</dbReference>
<dbReference type="GO" id="GO:0060628">
    <property type="term" value="P:regulation of ER to Golgi vesicle-mediated transport"/>
    <property type="evidence" value="ECO:0007669"/>
    <property type="project" value="TreeGrafter"/>
</dbReference>
<protein>
    <submittedName>
        <fullName evidence="2">Uncharacterized protein</fullName>
    </submittedName>
</protein>
<dbReference type="OMA" id="LEYHFAK"/>
<dbReference type="Pfam" id="PF04437">
    <property type="entry name" value="RINT1_TIP1"/>
    <property type="match status" value="2"/>
</dbReference>
<comment type="caution">
    <text evidence="2">The sequence shown here is derived from an EMBL/GenBank/DDBJ whole genome shotgun (WGS) entry which is preliminary data.</text>
</comment>
<reference evidence="2 3" key="1">
    <citation type="submission" date="2015-12" db="EMBL/GenBank/DDBJ databases">
        <title>Dictyostelia acquired genes for synthesis and detection of signals that induce cell-type specialization by lateral gene transfer from prokaryotes.</title>
        <authorList>
            <person name="Gloeckner G."/>
            <person name="Schaap P."/>
        </authorList>
    </citation>
    <scope>NUCLEOTIDE SEQUENCE [LARGE SCALE GENOMIC DNA]</scope>
    <source>
        <strain evidence="2 3">TK</strain>
    </source>
</reference>
<dbReference type="InParanoid" id="A0A151ZJ88"/>
<dbReference type="GO" id="GO:0070939">
    <property type="term" value="C:Dsl1/NZR complex"/>
    <property type="evidence" value="ECO:0007669"/>
    <property type="project" value="InterPro"/>
</dbReference>
<dbReference type="InterPro" id="IPR007528">
    <property type="entry name" value="RINT1_Tip20"/>
</dbReference>
<evidence type="ECO:0000313" key="2">
    <source>
        <dbReference type="EMBL" id="KYQ93975.1"/>
    </source>
</evidence>
<dbReference type="PANTHER" id="PTHR13520">
    <property type="entry name" value="RAD50-INTERACTING PROTEIN 1 RINT-1"/>
    <property type="match status" value="1"/>
</dbReference>
<dbReference type="Proteomes" id="UP000076078">
    <property type="component" value="Unassembled WGS sequence"/>
</dbReference>
<dbReference type="PROSITE" id="PS51386">
    <property type="entry name" value="RINT1_TIP20"/>
    <property type="match status" value="1"/>
</dbReference>
<dbReference type="EMBL" id="LODT01000023">
    <property type="protein sequence ID" value="KYQ93975.1"/>
    <property type="molecule type" value="Genomic_DNA"/>
</dbReference>
<name>A0A151ZJ88_TIELA</name>
<dbReference type="STRING" id="361077.A0A151ZJ88"/>
<dbReference type="AlphaFoldDB" id="A0A151ZJ88"/>
<dbReference type="PANTHER" id="PTHR13520:SF0">
    <property type="entry name" value="RAD50-INTERACTING PROTEIN 1"/>
    <property type="match status" value="1"/>
</dbReference>
<evidence type="ECO:0000256" key="1">
    <source>
        <dbReference type="SAM" id="MobiDB-lite"/>
    </source>
</evidence>
<dbReference type="FunCoup" id="A0A151ZJ88">
    <property type="interactions" value="35"/>
</dbReference>
<sequence>MKSLSLTTKNANLIATGSATGTTFIEKTLEKSVVDTKEAINISTYLDEHFINETYLDNVSSLREKLNAERLEILKLLDKVNDRKNIDGLIERSREAIKELEDQEKSRERLSSELNEQQEEHQQGQIDRLAKCTKLINQLTRIKKYFQLLWIIQMFNNQVYECVERLDLTQSLKPLGNLIELQHNLNALEMPSVVKMESEEGSTFSCPHLTKVINYLVQEIAKTLEVKMKDQLSQSLKDIHWINIETFEKQNIPIPSSTGTTSASNTSTKELEEKAKNDEILQRESKLVIKNTFISNFVNLLLLQLNTLKYTKTNSSTRLLAIDQLLEPLIKGFKYHFQTSRVTNILEKPEWPIHYVKKLIKDHSSYLNLLEGTLVRSHGIHYIDIHHWFISGLVETINAKFKSEISLFLEKSEYRKFFYHTMEEIIGFQKYLQEVYSYPNPVEFGQIKSDIGLHLGPGKDLVQIALPFSLFRDPFIFDRWLQLEIKSCNEYFNTMMVNSDRFTLFYKDEFPDVDQMKPTNSAYNLISLLRSLKDRYWLLSDTSLQFQFFIQIQMDLLLKYKHELSIVLPSDRFLSSWSSRSNQSDPWSEIQLREICLIYNSIHYIVSVLHEWDDELLYIEIYDYMNSQNDQTLSSSKGDESFSAFTPVINNFKLLGKQLIRKLNNNLFNCFVTKIDGYLKRPTFTKANKQSQQPMQPKLQPNTPINNNNNTNTKPNHNQQKNLGPDGNELDIYENESTISLTSMTSISDVSNEILDGLTIIRYQLAIIYKSLTFSKVTTLLIKLLNTLDSYLFQLLHDFKTKFTFNDSIQFCKDMNTLLLIFSSFSIKPENYMKKIGEVCEIFKMKDKDFFKFREDYKTKSYGGLERELLNSHSIYTLTTEQLNLVLSLRV</sequence>
<feature type="region of interest" description="Disordered" evidence="1">
    <location>
        <begin position="686"/>
        <end position="728"/>
    </location>
</feature>